<comment type="caution">
    <text evidence="3">The sequence shown here is derived from an EMBL/GenBank/DDBJ whole genome shotgun (WGS) entry which is preliminary data.</text>
</comment>
<dbReference type="InterPro" id="IPR011055">
    <property type="entry name" value="Dup_hybrid_motif"/>
</dbReference>
<dbReference type="Gene3D" id="2.70.70.10">
    <property type="entry name" value="Glucose Permease (Domain IIA)"/>
    <property type="match status" value="1"/>
</dbReference>
<dbReference type="PANTHER" id="PTHR21666:SF291">
    <property type="entry name" value="STAGE II SPORULATION PROTEIN Q"/>
    <property type="match status" value="1"/>
</dbReference>
<dbReference type="RefSeq" id="WP_169624428.1">
    <property type="nucleotide sequence ID" value="NZ_JABBNT010000002.1"/>
</dbReference>
<protein>
    <submittedName>
        <fullName evidence="3">M23 family metallopeptidase</fullName>
    </submittedName>
</protein>
<dbReference type="EMBL" id="JABBNT010000002">
    <property type="protein sequence ID" value="NMM44124.1"/>
    <property type="molecule type" value="Genomic_DNA"/>
</dbReference>
<organism evidence="3 4">
    <name type="scientific">Pacificispira spongiicola</name>
    <dbReference type="NCBI Taxonomy" id="2729598"/>
    <lineage>
        <taxon>Bacteria</taxon>
        <taxon>Pseudomonadati</taxon>
        <taxon>Pseudomonadota</taxon>
        <taxon>Alphaproteobacteria</taxon>
        <taxon>Rhodospirillales</taxon>
        <taxon>Rhodospirillaceae</taxon>
        <taxon>Pacificispira</taxon>
    </lineage>
</organism>
<dbReference type="InterPro" id="IPR050570">
    <property type="entry name" value="Cell_wall_metabolism_enzyme"/>
</dbReference>
<dbReference type="SUPFAM" id="SSF51261">
    <property type="entry name" value="Duplicated hybrid motif"/>
    <property type="match status" value="1"/>
</dbReference>
<dbReference type="Pfam" id="PF01551">
    <property type="entry name" value="Peptidase_M23"/>
    <property type="match status" value="1"/>
</dbReference>
<dbReference type="PANTHER" id="PTHR21666">
    <property type="entry name" value="PEPTIDASE-RELATED"/>
    <property type="match status" value="1"/>
</dbReference>
<dbReference type="Proteomes" id="UP000539372">
    <property type="component" value="Unassembled WGS sequence"/>
</dbReference>
<evidence type="ECO:0000259" key="2">
    <source>
        <dbReference type="Pfam" id="PF01551"/>
    </source>
</evidence>
<name>A0A7Y0HG98_9PROT</name>
<dbReference type="InterPro" id="IPR016047">
    <property type="entry name" value="M23ase_b-sheet_dom"/>
</dbReference>
<proteinExistence type="predicted"/>
<dbReference type="GO" id="GO:0004222">
    <property type="term" value="F:metalloendopeptidase activity"/>
    <property type="evidence" value="ECO:0007669"/>
    <property type="project" value="TreeGrafter"/>
</dbReference>
<keyword evidence="4" id="KW-1185">Reference proteome</keyword>
<gene>
    <name evidence="3" type="ORF">HH303_06525</name>
</gene>
<feature type="region of interest" description="Disordered" evidence="1">
    <location>
        <begin position="35"/>
        <end position="66"/>
    </location>
</feature>
<dbReference type="AlphaFoldDB" id="A0A7Y0HG98"/>
<sequence>MRRIIVGLVVLVALIGVGVAGLQLLGRMQSDQDGRVAQTTISSDTDNQNDSDGDGDSERAPIGLEPAEGTIAPIGEAIGDAVKDGAAEVTDAAKDIAPMPAVETGPFRLSLPIDCDLGNDCYILNYVNAGSEADPRDYTCGSLTYDEHRGTDFRLIDYKQMEDGVNVVAAAPGTVTVVRDGMPDANFKLFGRSAVTDRGRGNVVGVDHGNGIITGYSHLKRGSITVKPGDVVQRGQTLGQVGLSGLTEFPHVHFEVMQNGTFLDPFTGAARHEGCGLSGESMWRDDLMDGLRYPRTLIMRTGFADEPLNRAAVEYELFNRPINADSTGLVYHIYLAGIHPGDGFVAEITDPQGQRFVKSGRRFDTYSQSRLLAVGRQGLNAPLIPGTYTAHFQYYQKNDDGTDTVTLDFTDTVDVQ</sequence>
<reference evidence="3 4" key="1">
    <citation type="submission" date="2020-04" db="EMBL/GenBank/DDBJ databases">
        <title>Rhodospirillaceae bacterium KN72 isolated from deep sea.</title>
        <authorList>
            <person name="Zhang D.-C."/>
        </authorList>
    </citation>
    <scope>NUCLEOTIDE SEQUENCE [LARGE SCALE GENOMIC DNA]</scope>
    <source>
        <strain evidence="3 4">KN72</strain>
    </source>
</reference>
<feature type="domain" description="M23ase beta-sheet core" evidence="2">
    <location>
        <begin position="148"/>
        <end position="265"/>
    </location>
</feature>
<evidence type="ECO:0000313" key="3">
    <source>
        <dbReference type="EMBL" id="NMM44124.1"/>
    </source>
</evidence>
<dbReference type="CDD" id="cd12797">
    <property type="entry name" value="M23_peptidase"/>
    <property type="match status" value="1"/>
</dbReference>
<evidence type="ECO:0000313" key="4">
    <source>
        <dbReference type="Proteomes" id="UP000539372"/>
    </source>
</evidence>
<accession>A0A7Y0HG98</accession>
<evidence type="ECO:0000256" key="1">
    <source>
        <dbReference type="SAM" id="MobiDB-lite"/>
    </source>
</evidence>